<feature type="compositionally biased region" description="Low complexity" evidence="1">
    <location>
        <begin position="67"/>
        <end position="77"/>
    </location>
</feature>
<dbReference type="AlphaFoldDB" id="A0AAN6YEQ6"/>
<sequence length="176" mass="18498">MSSGASTPSAPSSPKSDVFSVSHFPIRRDSESTASTAPSSVESAATEGKEQFPCGETRPVLVHAKTSSAVPTLSSSSKLGGHTFSEAAAASTPVTPSTEAHKHDPLSRAFPKPTTTATVEEMLARNPGKWSLNHWIKHGAEPRARAVKKEAEARRFVEAKAALLKSHQDLNGGRSG</sequence>
<dbReference type="Proteomes" id="UP001301769">
    <property type="component" value="Unassembled WGS sequence"/>
</dbReference>
<organism evidence="2 3">
    <name type="scientific">Rhypophila decipiens</name>
    <dbReference type="NCBI Taxonomy" id="261697"/>
    <lineage>
        <taxon>Eukaryota</taxon>
        <taxon>Fungi</taxon>
        <taxon>Dikarya</taxon>
        <taxon>Ascomycota</taxon>
        <taxon>Pezizomycotina</taxon>
        <taxon>Sordariomycetes</taxon>
        <taxon>Sordariomycetidae</taxon>
        <taxon>Sordariales</taxon>
        <taxon>Naviculisporaceae</taxon>
        <taxon>Rhypophila</taxon>
    </lineage>
</organism>
<accession>A0AAN6YEQ6</accession>
<comment type="caution">
    <text evidence="2">The sequence shown here is derived from an EMBL/GenBank/DDBJ whole genome shotgun (WGS) entry which is preliminary data.</text>
</comment>
<reference evidence="2" key="2">
    <citation type="submission" date="2023-05" db="EMBL/GenBank/DDBJ databases">
        <authorList>
            <consortium name="Lawrence Berkeley National Laboratory"/>
            <person name="Steindorff A."/>
            <person name="Hensen N."/>
            <person name="Bonometti L."/>
            <person name="Westerberg I."/>
            <person name="Brannstrom I.O."/>
            <person name="Guillou S."/>
            <person name="Cros-Aarteil S."/>
            <person name="Calhoun S."/>
            <person name="Haridas S."/>
            <person name="Kuo A."/>
            <person name="Mondo S."/>
            <person name="Pangilinan J."/>
            <person name="Riley R."/>
            <person name="Labutti K."/>
            <person name="Andreopoulos B."/>
            <person name="Lipzen A."/>
            <person name="Chen C."/>
            <person name="Yanf M."/>
            <person name="Daum C."/>
            <person name="Ng V."/>
            <person name="Clum A."/>
            <person name="Ohm R."/>
            <person name="Martin F."/>
            <person name="Silar P."/>
            <person name="Natvig D."/>
            <person name="Lalanne C."/>
            <person name="Gautier V."/>
            <person name="Ament-Velasquez S.L."/>
            <person name="Kruys A."/>
            <person name="Hutchinson M.I."/>
            <person name="Powell A.J."/>
            <person name="Barry K."/>
            <person name="Miller A.N."/>
            <person name="Grigoriev I.V."/>
            <person name="Debuchy R."/>
            <person name="Gladieux P."/>
            <person name="Thoren M.H."/>
            <person name="Johannesson H."/>
        </authorList>
    </citation>
    <scope>NUCLEOTIDE SEQUENCE</scope>
    <source>
        <strain evidence="2">PSN293</strain>
    </source>
</reference>
<keyword evidence="3" id="KW-1185">Reference proteome</keyword>
<dbReference type="EMBL" id="MU858056">
    <property type="protein sequence ID" value="KAK4217969.1"/>
    <property type="molecule type" value="Genomic_DNA"/>
</dbReference>
<evidence type="ECO:0000313" key="3">
    <source>
        <dbReference type="Proteomes" id="UP001301769"/>
    </source>
</evidence>
<name>A0AAN6YEQ6_9PEZI</name>
<evidence type="ECO:0000256" key="1">
    <source>
        <dbReference type="SAM" id="MobiDB-lite"/>
    </source>
</evidence>
<evidence type="ECO:0000313" key="2">
    <source>
        <dbReference type="EMBL" id="KAK4217969.1"/>
    </source>
</evidence>
<feature type="compositionally biased region" description="Low complexity" evidence="1">
    <location>
        <begin position="1"/>
        <end position="16"/>
    </location>
</feature>
<protein>
    <submittedName>
        <fullName evidence="2">Uncharacterized protein</fullName>
    </submittedName>
</protein>
<feature type="compositionally biased region" description="Polar residues" evidence="1">
    <location>
        <begin position="32"/>
        <end position="43"/>
    </location>
</feature>
<feature type="region of interest" description="Disordered" evidence="1">
    <location>
        <begin position="1"/>
        <end position="113"/>
    </location>
</feature>
<reference evidence="2" key="1">
    <citation type="journal article" date="2023" name="Mol. Phylogenet. Evol.">
        <title>Genome-scale phylogeny and comparative genomics of the fungal order Sordariales.</title>
        <authorList>
            <person name="Hensen N."/>
            <person name="Bonometti L."/>
            <person name="Westerberg I."/>
            <person name="Brannstrom I.O."/>
            <person name="Guillou S."/>
            <person name="Cros-Aarteil S."/>
            <person name="Calhoun S."/>
            <person name="Haridas S."/>
            <person name="Kuo A."/>
            <person name="Mondo S."/>
            <person name="Pangilinan J."/>
            <person name="Riley R."/>
            <person name="LaButti K."/>
            <person name="Andreopoulos B."/>
            <person name="Lipzen A."/>
            <person name="Chen C."/>
            <person name="Yan M."/>
            <person name="Daum C."/>
            <person name="Ng V."/>
            <person name="Clum A."/>
            <person name="Steindorff A."/>
            <person name="Ohm R.A."/>
            <person name="Martin F."/>
            <person name="Silar P."/>
            <person name="Natvig D.O."/>
            <person name="Lalanne C."/>
            <person name="Gautier V."/>
            <person name="Ament-Velasquez S.L."/>
            <person name="Kruys A."/>
            <person name="Hutchinson M.I."/>
            <person name="Powell A.J."/>
            <person name="Barry K."/>
            <person name="Miller A.N."/>
            <person name="Grigoriev I.V."/>
            <person name="Debuchy R."/>
            <person name="Gladieux P."/>
            <person name="Hiltunen Thoren M."/>
            <person name="Johannesson H."/>
        </authorList>
    </citation>
    <scope>NUCLEOTIDE SEQUENCE</scope>
    <source>
        <strain evidence="2">PSN293</strain>
    </source>
</reference>
<feature type="compositionally biased region" description="Low complexity" evidence="1">
    <location>
        <begin position="85"/>
        <end position="98"/>
    </location>
</feature>
<proteinExistence type="predicted"/>
<gene>
    <name evidence="2" type="ORF">QBC37DRAFT_396247</name>
</gene>